<accession>M1AN17</accession>
<dbReference type="InterPro" id="IPR013083">
    <property type="entry name" value="Znf_RING/FYVE/PHD"/>
</dbReference>
<dbReference type="OMA" id="CGAKDHW"/>
<evidence type="ECO:0000259" key="10">
    <source>
        <dbReference type="PROSITE" id="PS51282"/>
    </source>
</evidence>
<dbReference type="PROSITE" id="PS50158">
    <property type="entry name" value="ZF_CCHC"/>
    <property type="match status" value="1"/>
</dbReference>
<keyword evidence="12" id="KW-1185">Reference proteome</keyword>
<dbReference type="RefSeq" id="XP_015167008.1">
    <property type="nucleotide sequence ID" value="XM_015311522.1"/>
</dbReference>
<reference evidence="11" key="2">
    <citation type="submission" date="2015-06" db="UniProtKB">
        <authorList>
            <consortium name="EnsemblPlants"/>
        </authorList>
    </citation>
    <scope>IDENTIFICATION</scope>
    <source>
        <strain evidence="11">DM1-3 516 R44</strain>
    </source>
</reference>
<dbReference type="PROSITE" id="PS51282">
    <property type="entry name" value="DWNN"/>
    <property type="match status" value="1"/>
</dbReference>
<dbReference type="Gene3D" id="4.10.60.10">
    <property type="entry name" value="Zinc finger, CCHC-type"/>
    <property type="match status" value="1"/>
</dbReference>
<evidence type="ECO:0000256" key="2">
    <source>
        <dbReference type="ARBA" id="ARBA00004906"/>
    </source>
</evidence>
<proteinExistence type="predicted"/>
<name>M1AN17_SOLTU</name>
<dbReference type="eggNOG" id="KOG0314">
    <property type="taxonomic scope" value="Eukaryota"/>
</dbReference>
<dbReference type="Gene3D" id="3.30.40.10">
    <property type="entry name" value="Zinc/RING finger domain, C3HC4 (zinc finger)"/>
    <property type="match status" value="1"/>
</dbReference>
<comment type="pathway">
    <text evidence="2">Protein modification; protein ubiquitination.</text>
</comment>
<evidence type="ECO:0000256" key="5">
    <source>
        <dbReference type="ARBA" id="ARBA00022771"/>
    </source>
</evidence>
<dbReference type="UniPathway" id="UPA00143"/>
<dbReference type="OrthoDB" id="106784at2759"/>
<dbReference type="InterPro" id="IPR003613">
    <property type="entry name" value="Ubox_domain"/>
</dbReference>
<dbReference type="GO" id="GO:0006397">
    <property type="term" value="P:mRNA processing"/>
    <property type="evidence" value="ECO:0007669"/>
    <property type="project" value="InterPro"/>
</dbReference>
<evidence type="ECO:0000313" key="12">
    <source>
        <dbReference type="Proteomes" id="UP000011115"/>
    </source>
</evidence>
<evidence type="ECO:0000313" key="11">
    <source>
        <dbReference type="EnsemblPlants" id="PGSC0003DMT400026334"/>
    </source>
</evidence>
<keyword evidence="5 8" id="KW-0863">Zinc-finger</keyword>
<dbReference type="InterPro" id="IPR014891">
    <property type="entry name" value="DWNN_domain"/>
</dbReference>
<dbReference type="CDD" id="cd16620">
    <property type="entry name" value="vRING-HC-C4C4_RBBP6"/>
    <property type="match status" value="1"/>
</dbReference>
<dbReference type="SUPFAM" id="SSF57850">
    <property type="entry name" value="RING/U-box"/>
    <property type="match status" value="1"/>
</dbReference>
<dbReference type="GO" id="GO:0008270">
    <property type="term" value="F:zinc ion binding"/>
    <property type="evidence" value="ECO:0007669"/>
    <property type="project" value="UniProtKB-KW"/>
</dbReference>
<dbReference type="GO" id="GO:0005634">
    <property type="term" value="C:nucleus"/>
    <property type="evidence" value="ECO:0000318"/>
    <property type="project" value="GO_Central"/>
</dbReference>
<dbReference type="Pfam" id="PF13696">
    <property type="entry name" value="zf-CCHC_2"/>
    <property type="match status" value="1"/>
</dbReference>
<dbReference type="EnsemblPlants" id="PGSC0003DMT400026334">
    <property type="protein sequence ID" value="PGSC0003DMT400026334"/>
    <property type="gene ID" value="PGSC0003DMG400010163"/>
</dbReference>
<dbReference type="InParanoid" id="M1AN17"/>
<protein>
    <submittedName>
        <fullName evidence="11">Retinoblastoma-binding protein</fullName>
    </submittedName>
</protein>
<dbReference type="PANTHER" id="PTHR15439">
    <property type="entry name" value="RETINOBLASTOMA-BINDING PROTEIN 6"/>
    <property type="match status" value="1"/>
</dbReference>
<comment type="subcellular location">
    <subcellularLocation>
        <location evidence="1">Nucleus</location>
    </subcellularLocation>
</comment>
<dbReference type="InterPro" id="IPR033489">
    <property type="entry name" value="RBBP6"/>
</dbReference>
<keyword evidence="7" id="KW-0539">Nucleus</keyword>
<dbReference type="Proteomes" id="UP000011115">
    <property type="component" value="Unassembled WGS sequence"/>
</dbReference>
<keyword evidence="4" id="KW-0479">Metal-binding</keyword>
<keyword evidence="6" id="KW-0862">Zinc</keyword>
<dbReference type="GeneID" id="107061741"/>
<organism evidence="11 12">
    <name type="scientific">Solanum tuberosum</name>
    <name type="common">Potato</name>
    <dbReference type="NCBI Taxonomy" id="4113"/>
    <lineage>
        <taxon>Eukaryota</taxon>
        <taxon>Viridiplantae</taxon>
        <taxon>Streptophyta</taxon>
        <taxon>Embryophyta</taxon>
        <taxon>Tracheophyta</taxon>
        <taxon>Spermatophyta</taxon>
        <taxon>Magnoliopsida</taxon>
        <taxon>eudicotyledons</taxon>
        <taxon>Gunneridae</taxon>
        <taxon>Pentapetalae</taxon>
        <taxon>asterids</taxon>
        <taxon>lamiids</taxon>
        <taxon>Solanales</taxon>
        <taxon>Solanaceae</taxon>
        <taxon>Solanoideae</taxon>
        <taxon>Solaneae</taxon>
        <taxon>Solanum</taxon>
    </lineage>
</organism>
<evidence type="ECO:0000256" key="1">
    <source>
        <dbReference type="ARBA" id="ARBA00004123"/>
    </source>
</evidence>
<dbReference type="Pfam" id="PF04564">
    <property type="entry name" value="U-box"/>
    <property type="match status" value="1"/>
</dbReference>
<dbReference type="GO" id="GO:0016567">
    <property type="term" value="P:protein ubiquitination"/>
    <property type="evidence" value="ECO:0000318"/>
    <property type="project" value="GO_Central"/>
</dbReference>
<evidence type="ECO:0000259" key="9">
    <source>
        <dbReference type="PROSITE" id="PS50158"/>
    </source>
</evidence>
<dbReference type="GO" id="GO:0003676">
    <property type="term" value="F:nucleic acid binding"/>
    <property type="evidence" value="ECO:0007669"/>
    <property type="project" value="InterPro"/>
</dbReference>
<dbReference type="Gene3D" id="3.10.20.90">
    <property type="entry name" value="Phosphatidylinositol 3-kinase Catalytic Subunit, Chain A, domain 1"/>
    <property type="match status" value="1"/>
</dbReference>
<dbReference type="SMR" id="M1AN17"/>
<dbReference type="GO" id="GO:0061630">
    <property type="term" value="F:ubiquitin protein ligase activity"/>
    <property type="evidence" value="ECO:0000318"/>
    <property type="project" value="GO_Central"/>
</dbReference>
<dbReference type="Gramene" id="PGSC0003DMT400026334">
    <property type="protein sequence ID" value="PGSC0003DMT400026334"/>
    <property type="gene ID" value="PGSC0003DMG400010163"/>
</dbReference>
<dbReference type="InterPro" id="IPR025829">
    <property type="entry name" value="Zn_knuckle_CX2CX3GHX4C"/>
</dbReference>
<evidence type="ECO:0000256" key="6">
    <source>
        <dbReference type="ARBA" id="ARBA00022833"/>
    </source>
</evidence>
<dbReference type="GO" id="GO:0006511">
    <property type="term" value="P:ubiquitin-dependent protein catabolic process"/>
    <property type="evidence" value="ECO:0000318"/>
    <property type="project" value="GO_Central"/>
</dbReference>
<dbReference type="PANTHER" id="PTHR15439:SF24">
    <property type="entry name" value="DWNN DOMAIN-CONTAINING PROTEIN"/>
    <property type="match status" value="1"/>
</dbReference>
<reference evidence="12" key="1">
    <citation type="journal article" date="2011" name="Nature">
        <title>Genome sequence and analysis of the tuber crop potato.</title>
        <authorList>
            <consortium name="The Potato Genome Sequencing Consortium"/>
        </authorList>
    </citation>
    <scope>NUCLEOTIDE SEQUENCE [LARGE SCALE GENOMIC DNA]</scope>
    <source>
        <strain evidence="12">cv. DM1-3 516 R44</strain>
    </source>
</reference>
<feature type="domain" description="CCHC-type" evidence="9">
    <location>
        <begin position="185"/>
        <end position="199"/>
    </location>
</feature>
<dbReference type="Pfam" id="PF08783">
    <property type="entry name" value="DWNN"/>
    <property type="match status" value="1"/>
</dbReference>
<feature type="domain" description="DWNN" evidence="10">
    <location>
        <begin position="3"/>
        <end position="76"/>
    </location>
</feature>
<dbReference type="SMART" id="SM01180">
    <property type="entry name" value="DWNN"/>
    <property type="match status" value="1"/>
</dbReference>
<dbReference type="AlphaFoldDB" id="M1AN17"/>
<dbReference type="PaxDb" id="4113-PGSC0003DMT400026334"/>
<keyword evidence="3" id="KW-0808">Transferase</keyword>
<dbReference type="KEGG" id="sot:107061741"/>
<evidence type="ECO:0000256" key="7">
    <source>
        <dbReference type="ARBA" id="ARBA00023242"/>
    </source>
</evidence>
<evidence type="ECO:0000256" key="8">
    <source>
        <dbReference type="PROSITE-ProRule" id="PRU00047"/>
    </source>
</evidence>
<gene>
    <name evidence="11" type="primary">LOC107061741</name>
</gene>
<sequence>MAIHFKYKSAKHCDSIPIVHPFISVWDLKLKIFESKRYGRGKDFDLLIANSQSNEHYVDEKALIAKNTSVLIRRVPGPPLLPIVIPSLTESKQVYKEEGHESVSAKYCCLDFECDDFGDDVYAIPKILPVQSDNPVPSAPTSSKNDEDTKIKNVIATPDIEHFSNGYGFGRGEMEWKKPPYGYVCHRCNVPGHYIQHCPTNGDHSYDMKKVKPLPNSMLIAAPSGGSVGVLKPKEAVSSKGVEGLSSTSSSSTKSSFRDIPREFYCPLCKELMKDAVIASKCCFSSFCDKCIRNHIMFNSSCVCGTRNVVVDALLPNITLRKTVNRMLSESSNSGSEHGVSAPLPRVQDMVSAHNTLSFPSESCSALKVATKTSGRKSVDELQQKKRKKPCDVDVVNMKWGVAAYYPAHSTGELFRGQYDETRKAGLKRKREMSIDQFSSVVSC</sequence>
<evidence type="ECO:0000256" key="3">
    <source>
        <dbReference type="ARBA" id="ARBA00022679"/>
    </source>
</evidence>
<dbReference type="STRING" id="4113.M1AN17"/>
<dbReference type="HOGENOM" id="CLU_015100_1_0_1"/>
<evidence type="ECO:0000256" key="4">
    <source>
        <dbReference type="ARBA" id="ARBA00022723"/>
    </source>
</evidence>
<dbReference type="InterPro" id="IPR001878">
    <property type="entry name" value="Znf_CCHC"/>
</dbReference>